<dbReference type="EMBL" id="AMBO01000415">
    <property type="protein sequence ID" value="EKC97313.1"/>
    <property type="molecule type" value="Genomic_DNA"/>
</dbReference>
<evidence type="ECO:0000256" key="1">
    <source>
        <dbReference type="ARBA" id="ARBA00022443"/>
    </source>
</evidence>
<keyword evidence="8" id="KW-1185">Reference proteome</keyword>
<dbReference type="Pfam" id="PF12768">
    <property type="entry name" value="Rax2"/>
    <property type="match status" value="2"/>
</dbReference>
<dbReference type="SMART" id="SM00326">
    <property type="entry name" value="SH3"/>
    <property type="match status" value="1"/>
</dbReference>
<dbReference type="InterPro" id="IPR036028">
    <property type="entry name" value="SH3-like_dom_sf"/>
</dbReference>
<dbReference type="Proteomes" id="UP000006757">
    <property type="component" value="Unassembled WGS sequence"/>
</dbReference>
<evidence type="ECO:0000256" key="2">
    <source>
        <dbReference type="PROSITE-ProRule" id="PRU00192"/>
    </source>
</evidence>
<evidence type="ECO:0000313" key="8">
    <source>
        <dbReference type="Proteomes" id="UP000006757"/>
    </source>
</evidence>
<evidence type="ECO:0000256" key="4">
    <source>
        <dbReference type="SAM" id="Phobius"/>
    </source>
</evidence>
<dbReference type="Pfam" id="PF20842">
    <property type="entry name" value="Rax2_2"/>
    <property type="match status" value="1"/>
</dbReference>
<dbReference type="SUPFAM" id="SSF50978">
    <property type="entry name" value="WD40 repeat-like"/>
    <property type="match status" value="1"/>
</dbReference>
<dbReference type="InterPro" id="IPR001452">
    <property type="entry name" value="SH3_domain"/>
</dbReference>
<gene>
    <name evidence="7" type="ORF">A1Q2_08393</name>
</gene>
<feature type="domain" description="SH3" evidence="6">
    <location>
        <begin position="1415"/>
        <end position="1475"/>
    </location>
</feature>
<dbReference type="InterPro" id="IPR048266">
    <property type="entry name" value="Rax2-like_second"/>
</dbReference>
<feature type="chain" id="PRO_5003852291" description="SH3 domain-containing protein" evidence="5">
    <location>
        <begin position="23"/>
        <end position="1475"/>
    </location>
</feature>
<keyword evidence="1 2" id="KW-0728">SH3 domain</keyword>
<dbReference type="PANTHER" id="PTHR31778">
    <property type="entry name" value="BUD SITE SELECTION PROTEIN RAX2"/>
    <property type="match status" value="1"/>
</dbReference>
<dbReference type="SUPFAM" id="SSF50965">
    <property type="entry name" value="Galactose oxidase, central domain"/>
    <property type="match status" value="1"/>
</dbReference>
<dbReference type="eggNOG" id="ENOG502QQZD">
    <property type="taxonomic scope" value="Eukaryota"/>
</dbReference>
<dbReference type="Pfam" id="PF00018">
    <property type="entry name" value="SH3_1"/>
    <property type="match status" value="1"/>
</dbReference>
<dbReference type="SUPFAM" id="SSF101898">
    <property type="entry name" value="NHL repeat"/>
    <property type="match status" value="1"/>
</dbReference>
<keyword evidence="4" id="KW-0472">Membrane</keyword>
<dbReference type="PROSITE" id="PS50002">
    <property type="entry name" value="SH3"/>
    <property type="match status" value="1"/>
</dbReference>
<accession>K1W6A9</accession>
<dbReference type="Pfam" id="PF20843">
    <property type="entry name" value="Rax2_3"/>
    <property type="match status" value="1"/>
</dbReference>
<dbReference type="InterPro" id="IPR011043">
    <property type="entry name" value="Gal_Oxase/kelch_b-propeller"/>
</dbReference>
<evidence type="ECO:0000259" key="6">
    <source>
        <dbReference type="PROSITE" id="PS50002"/>
    </source>
</evidence>
<comment type="caution">
    <text evidence="7">The sequence shown here is derived from an EMBL/GenBank/DDBJ whole genome shotgun (WGS) entry which is preliminary data.</text>
</comment>
<dbReference type="GO" id="GO:1902929">
    <property type="term" value="C:plasma membrane of growing cell tip"/>
    <property type="evidence" value="ECO:0007669"/>
    <property type="project" value="TreeGrafter"/>
</dbReference>
<evidence type="ECO:0000313" key="7">
    <source>
        <dbReference type="EMBL" id="EKC97313.1"/>
    </source>
</evidence>
<dbReference type="InterPro" id="IPR048265">
    <property type="entry name" value="Rax2-like_third"/>
</dbReference>
<dbReference type="FunCoup" id="K1W6A9">
    <property type="interactions" value="6"/>
</dbReference>
<keyword evidence="5" id="KW-0732">Signal</keyword>
<dbReference type="InterPro" id="IPR036322">
    <property type="entry name" value="WD40_repeat_dom_sf"/>
</dbReference>
<feature type="compositionally biased region" description="Basic and acidic residues" evidence="3">
    <location>
        <begin position="1380"/>
        <end position="1399"/>
    </location>
</feature>
<dbReference type="OrthoDB" id="2503993at2759"/>
<feature type="region of interest" description="Disordered" evidence="3">
    <location>
        <begin position="1372"/>
        <end position="1399"/>
    </location>
</feature>
<protein>
    <recommendedName>
        <fullName evidence="6">SH3 domain-containing protein</fullName>
    </recommendedName>
</protein>
<dbReference type="InterPro" id="IPR024982">
    <property type="entry name" value="Rax2-like_C"/>
</dbReference>
<proteinExistence type="predicted"/>
<dbReference type="HOGENOM" id="CLU_005863_1_0_1"/>
<keyword evidence="4" id="KW-0812">Transmembrane</keyword>
<dbReference type="Gene3D" id="2.30.30.40">
    <property type="entry name" value="SH3 Domains"/>
    <property type="match status" value="1"/>
</dbReference>
<feature type="signal peptide" evidence="5">
    <location>
        <begin position="1"/>
        <end position="22"/>
    </location>
</feature>
<keyword evidence="4" id="KW-1133">Transmembrane helix</keyword>
<name>K1W6A9_TRIAC</name>
<feature type="transmembrane region" description="Helical" evidence="4">
    <location>
        <begin position="1284"/>
        <end position="1309"/>
    </location>
</feature>
<dbReference type="STRING" id="1220162.K1W6A9"/>
<evidence type="ECO:0000256" key="5">
    <source>
        <dbReference type="SAM" id="SignalP"/>
    </source>
</evidence>
<organism evidence="7 8">
    <name type="scientific">Trichosporon asahii var. asahii (strain CBS 8904)</name>
    <name type="common">Yeast</name>
    <dbReference type="NCBI Taxonomy" id="1220162"/>
    <lineage>
        <taxon>Eukaryota</taxon>
        <taxon>Fungi</taxon>
        <taxon>Dikarya</taxon>
        <taxon>Basidiomycota</taxon>
        <taxon>Agaricomycotina</taxon>
        <taxon>Tremellomycetes</taxon>
        <taxon>Trichosporonales</taxon>
        <taxon>Trichosporonaceae</taxon>
        <taxon>Trichosporon</taxon>
    </lineage>
</organism>
<dbReference type="PANTHER" id="PTHR31778:SF2">
    <property type="entry name" value="BUD SITE SELECTION PROTEIN RAX2"/>
    <property type="match status" value="1"/>
</dbReference>
<sequence>MRRNPPARRLGVFAAAATLAMASSSAPDSFPMVDFARMGTVNLGGAFSGLDWFSEQSPFAAASSSSSGTTFSSTGDTLVARSPDGSYTVVASANAGGTINALCYSSKDDTLYAAGNFSSLASTSTSNIVAYSLSKKEFSALQSGIPGTVDTLYCDDDHHEVWAGGTFAAPQGGSGANVARWDTESKQWTEVPFGGLNGHVDAIAPNQDGSSLYFGGEFTTQYADTTNTTYQLLRSIPSAPNNTVTTGKSGYLTPFTIPEQASQWSGLQINAGPASTNSQYNDQKALVCPESGTWMARDGSPAKIEILSHAYLTGAGIRISNGHVGQSTSKTFTVISLPDNHKLALTYTDPETGRDATCTDDCPLSTDPNVGAQDFLFADGSLSITGFDVHITSWDGDAAALNYIELLSDGAYSSAVEAENHSLCGRSNNRVNAAGNWEAGESPSEIAGTVGGYLKADVPKSGNSDSSLTLYPWVGSSAFYDIYLVIPGCNNLGDCATRTSVDVSVFPAQDTGAYLSNVQERVEDYTRVKIYSGWVEASTDAFSPTINVKLAQNPTGVDGDNYVLVASGVELVLTGVEANGQMPFPGSTTTRGQVTVANGQGISTPAVQFTGTAYTTRTDGVVMSGTMTMTAPPTLITTNTTRVNQTRTEIRNSYGVFEWPRSSNVKTDSLMPNSTETTLTHIGIALAMAKNASADGNQFKINTINELKDYIFVGGRFTSRTGSISNVLTIKKDEASPAALANDGLNGLVNTATVADNSIYFGGEFTGTAQGKTDLKYIAKYDPEAKSWSPVGGGVDGPVKSIRAIDGGLLVGGDFNNVMSNGSSSASTGGFAVYNFSTSDWNDSGIIYGNGSACLDAKDGFVAGRFTGFSRNSAQGIASIKSSNGKPASIEPVKGATFTPGSGSGKASNATNQKSRRGFISHFRPRMLSARADAPAINDPPAIAPATLTGAYWENGKSHVVVLGGNFTAQDNTVRGVAFQEGEKLTGPSPPVDGVVRALEVHADTLYVGGEALRVDGLSDSGVYVYDLKGKEWRKNYIPPLATKTGDPTVNYIRNRPKTDDVIVAGDFATAGSLSCAGICMWQNNRWQSLGSGLQNGEVKSFGFAEEKASSLFVGGSFTLDNKPTYAALFSFNNQTWTPLNGLPGPVLSIAVDDNKASNVFASGYGEGDNKPYLQRWDGSSWSEQNSSALLPGTNINNLAFVPLSEGHKHEARGAIEDNRLLMATGQVHLAQTGNVSSALFDGAKWIPYMVGSTAAGTLGAASGLFYSDRFFNFEVHHYLDRGIVVLVAMAIATALILLLILLILLAAYCMRRYERRHRPQEIYEKAPSEVSSTHQIMLNSVQTALEQSLLTPGGVARAGAAGGVGSLAAAGAAKRRSSHRDSDHSHYTDEEEHHRPDADEFLAAGAGSDADSDDGGRETVMRYDFGGPDLETGELSMRAGQRVIILDDEQSEEWWYARDPATGREGVVPATYVL</sequence>
<evidence type="ECO:0000256" key="3">
    <source>
        <dbReference type="SAM" id="MobiDB-lite"/>
    </source>
</evidence>
<dbReference type="InParanoid" id="K1W6A9"/>
<dbReference type="SUPFAM" id="SSF50044">
    <property type="entry name" value="SH3-domain"/>
    <property type="match status" value="1"/>
</dbReference>
<dbReference type="OMA" id="NMYTPGC"/>
<reference evidence="7 8" key="1">
    <citation type="journal article" date="2012" name="Eukaryot. Cell">
        <title>Genome sequence of the Trichosporon asahii environmental strain CBS 8904.</title>
        <authorList>
            <person name="Yang R.Y."/>
            <person name="Li H.T."/>
            <person name="Zhu H."/>
            <person name="Zhou G.P."/>
            <person name="Wang M."/>
            <person name="Wang L."/>
        </authorList>
    </citation>
    <scope>NUCLEOTIDE SEQUENCE [LARGE SCALE GENOMIC DNA]</scope>
    <source>
        <strain evidence="7 8">CBS 8904</strain>
    </source>
</reference>